<dbReference type="Proteomes" id="UP001328107">
    <property type="component" value="Unassembled WGS sequence"/>
</dbReference>
<dbReference type="AlphaFoldDB" id="A0AAN4ZL09"/>
<protein>
    <submittedName>
        <fullName evidence="1">Uncharacterized protein</fullName>
    </submittedName>
</protein>
<comment type="caution">
    <text evidence="1">The sequence shown here is derived from an EMBL/GenBank/DDBJ whole genome shotgun (WGS) entry which is preliminary data.</text>
</comment>
<organism evidence="1 2">
    <name type="scientific">Pristionchus mayeri</name>
    <dbReference type="NCBI Taxonomy" id="1317129"/>
    <lineage>
        <taxon>Eukaryota</taxon>
        <taxon>Metazoa</taxon>
        <taxon>Ecdysozoa</taxon>
        <taxon>Nematoda</taxon>
        <taxon>Chromadorea</taxon>
        <taxon>Rhabditida</taxon>
        <taxon>Rhabditina</taxon>
        <taxon>Diplogasteromorpha</taxon>
        <taxon>Diplogasteroidea</taxon>
        <taxon>Neodiplogasteridae</taxon>
        <taxon>Pristionchus</taxon>
    </lineage>
</organism>
<evidence type="ECO:0000313" key="1">
    <source>
        <dbReference type="EMBL" id="GMR40348.1"/>
    </source>
</evidence>
<gene>
    <name evidence="1" type="ORF">PMAYCL1PPCAC_10543</name>
</gene>
<dbReference type="EMBL" id="BTRK01000003">
    <property type="protein sequence ID" value="GMR40348.1"/>
    <property type="molecule type" value="Genomic_DNA"/>
</dbReference>
<feature type="non-terminal residue" evidence="1">
    <location>
        <position position="1"/>
    </location>
</feature>
<proteinExistence type="predicted"/>
<evidence type="ECO:0000313" key="2">
    <source>
        <dbReference type="Proteomes" id="UP001328107"/>
    </source>
</evidence>
<name>A0AAN4ZL09_9BILA</name>
<reference evidence="2" key="1">
    <citation type="submission" date="2022-10" db="EMBL/GenBank/DDBJ databases">
        <title>Genome assembly of Pristionchus species.</title>
        <authorList>
            <person name="Yoshida K."/>
            <person name="Sommer R.J."/>
        </authorList>
    </citation>
    <scope>NUCLEOTIDE SEQUENCE [LARGE SCALE GENOMIC DNA]</scope>
    <source>
        <strain evidence="2">RS5460</strain>
    </source>
</reference>
<accession>A0AAN4ZL09</accession>
<keyword evidence="2" id="KW-1185">Reference proteome</keyword>
<sequence length="85" mass="9386">DSVIRSDLVHAFAVHFLAAGIRIDLVSAICEDDALDLVHSARNTLSKIQDFDFLFLSHLDFIPELEEIIAVGERTLVLCRPPVAA</sequence>